<evidence type="ECO:0000313" key="3">
    <source>
        <dbReference type="Proteomes" id="UP000054495"/>
    </source>
</evidence>
<sequence>MISADCSVKHCYAKDWDYSSRLRKRAKHPVKLHLWGGISARGATQLAVFPGSYAELVQYNSPVHKCRYTTDKLESWGVNVLEWPPESPDLNHIELIWGNMKGFDRPHAEVKQ</sequence>
<evidence type="ECO:0000313" key="2">
    <source>
        <dbReference type="EMBL" id="EPB73163.1"/>
    </source>
</evidence>
<organism evidence="2 3">
    <name type="scientific">Ancylostoma ceylanicum</name>
    <dbReference type="NCBI Taxonomy" id="53326"/>
    <lineage>
        <taxon>Eukaryota</taxon>
        <taxon>Metazoa</taxon>
        <taxon>Ecdysozoa</taxon>
        <taxon>Nematoda</taxon>
        <taxon>Chromadorea</taxon>
        <taxon>Rhabditida</taxon>
        <taxon>Rhabditina</taxon>
        <taxon>Rhabditomorpha</taxon>
        <taxon>Strongyloidea</taxon>
        <taxon>Ancylostomatidae</taxon>
        <taxon>Ancylostomatinae</taxon>
        <taxon>Ancylostoma</taxon>
    </lineage>
</organism>
<proteinExistence type="predicted"/>
<protein>
    <recommendedName>
        <fullName evidence="1">Tc1-like transposase DDE domain-containing protein</fullName>
    </recommendedName>
</protein>
<dbReference type="Pfam" id="PF13358">
    <property type="entry name" value="DDE_3"/>
    <property type="match status" value="1"/>
</dbReference>
<reference evidence="2 3" key="1">
    <citation type="submission" date="2013-05" db="EMBL/GenBank/DDBJ databases">
        <title>Draft genome of the parasitic nematode Anyclostoma ceylanicum.</title>
        <authorList>
            <person name="Mitreva M."/>
        </authorList>
    </citation>
    <scope>NUCLEOTIDE SEQUENCE [LARGE SCALE GENOMIC DNA]</scope>
</reference>
<name>A0A0D6LPM0_9BILA</name>
<feature type="domain" description="Tc1-like transposase DDE" evidence="1">
    <location>
        <begin position="56"/>
        <end position="101"/>
    </location>
</feature>
<accession>A0A0D6LPM0</accession>
<dbReference type="Gene3D" id="3.30.420.10">
    <property type="entry name" value="Ribonuclease H-like superfamily/Ribonuclease H"/>
    <property type="match status" value="1"/>
</dbReference>
<dbReference type="AlphaFoldDB" id="A0A0D6LPM0"/>
<dbReference type="InterPro" id="IPR036397">
    <property type="entry name" value="RNaseH_sf"/>
</dbReference>
<dbReference type="Proteomes" id="UP000054495">
    <property type="component" value="Unassembled WGS sequence"/>
</dbReference>
<keyword evidence="3" id="KW-1185">Reference proteome</keyword>
<evidence type="ECO:0000259" key="1">
    <source>
        <dbReference type="Pfam" id="PF13358"/>
    </source>
</evidence>
<dbReference type="InterPro" id="IPR038717">
    <property type="entry name" value="Tc1-like_DDE_dom"/>
</dbReference>
<dbReference type="EMBL" id="KE125003">
    <property type="protein sequence ID" value="EPB73163.1"/>
    <property type="molecule type" value="Genomic_DNA"/>
</dbReference>
<dbReference type="GO" id="GO:0003676">
    <property type="term" value="F:nucleic acid binding"/>
    <property type="evidence" value="ECO:0007669"/>
    <property type="project" value="InterPro"/>
</dbReference>
<gene>
    <name evidence="2" type="ORF">ANCCEY_07756</name>
</gene>